<dbReference type="AlphaFoldDB" id="A0A4R2QPL7"/>
<comment type="caution">
    <text evidence="2">The sequence shown here is derived from an EMBL/GenBank/DDBJ whole genome shotgun (WGS) entry which is preliminary data.</text>
</comment>
<evidence type="ECO:0000259" key="1">
    <source>
        <dbReference type="Pfam" id="PF12706"/>
    </source>
</evidence>
<dbReference type="InterPro" id="IPR036866">
    <property type="entry name" value="RibonucZ/Hydroxyglut_hydro"/>
</dbReference>
<evidence type="ECO:0000313" key="3">
    <source>
        <dbReference type="Proteomes" id="UP000294911"/>
    </source>
</evidence>
<accession>A0A4R2QPL7</accession>
<dbReference type="EMBL" id="SLXQ01000007">
    <property type="protein sequence ID" value="TCP50904.1"/>
    <property type="molecule type" value="Genomic_DNA"/>
</dbReference>
<proteinExistence type="predicted"/>
<evidence type="ECO:0000313" key="2">
    <source>
        <dbReference type="EMBL" id="TCP50904.1"/>
    </source>
</evidence>
<reference evidence="2 3" key="1">
    <citation type="submission" date="2019-03" db="EMBL/GenBank/DDBJ databases">
        <title>Genomic Encyclopedia of Type Strains, Phase IV (KMG-IV): sequencing the most valuable type-strain genomes for metagenomic binning, comparative biology and taxonomic classification.</title>
        <authorList>
            <person name="Goeker M."/>
        </authorList>
    </citation>
    <scope>NUCLEOTIDE SEQUENCE [LARGE SCALE GENOMIC DNA]</scope>
    <source>
        <strain evidence="2 3">DSM 45765</strain>
    </source>
</reference>
<protein>
    <submittedName>
        <fullName evidence="2">L-ascorbate metabolism protein UlaG (Beta-lactamase superfamily)</fullName>
    </submittedName>
</protein>
<sequence length="336" mass="37695">MCLAGPVVHAEVVWKPGMLEFMIATLLRKPSTPRSYRDRLTAPLPGPRDLYRILREGGFRGAAEDADRIPVLRRGLPELAPGATSWTWIGHATYLVRIGGRAVLIDPVWSRKLPGVPARVTPPGLAWSELPPIDAVLISHNHYDHLDAPTINRLPKQVPMLVPAGLGRWFRRRQFTQVTELDWWQSVEISGVRVDFVPAHHWSRRGPFDACRSLWGGWVLTAPDGTRTYHAGDTGYGHWFTEIGQRYPGIDVAMLPIGAYAPRWFMRPVHMDPDEAVSALSDLGARRLAAMHWGTFVLTQEPVLEPYERIQRAWSAQGRDAGDLWALAVGESRILP</sequence>
<dbReference type="InterPro" id="IPR001279">
    <property type="entry name" value="Metallo-B-lactamas"/>
</dbReference>
<dbReference type="Pfam" id="PF12706">
    <property type="entry name" value="Lactamase_B_2"/>
    <property type="match status" value="1"/>
</dbReference>
<dbReference type="GO" id="GO:0005737">
    <property type="term" value="C:cytoplasm"/>
    <property type="evidence" value="ECO:0007669"/>
    <property type="project" value="TreeGrafter"/>
</dbReference>
<dbReference type="SUPFAM" id="SSF56281">
    <property type="entry name" value="Metallo-hydrolase/oxidoreductase"/>
    <property type="match status" value="1"/>
</dbReference>
<dbReference type="PANTHER" id="PTHR15032">
    <property type="entry name" value="N-ACYL-PHOSPHATIDYLETHANOLAMINE-HYDROLYZING PHOSPHOLIPASE D"/>
    <property type="match status" value="1"/>
</dbReference>
<feature type="domain" description="Metallo-beta-lactamase" evidence="1">
    <location>
        <begin position="101"/>
        <end position="293"/>
    </location>
</feature>
<name>A0A4R2QPL7_9PSEU</name>
<dbReference type="PANTHER" id="PTHR15032:SF36">
    <property type="entry name" value="METALLO-BETA-LACTAMASE DOMAIN-CONTAINING PROTEIN"/>
    <property type="match status" value="1"/>
</dbReference>
<keyword evidence="3" id="KW-1185">Reference proteome</keyword>
<dbReference type="Gene3D" id="3.60.15.10">
    <property type="entry name" value="Ribonuclease Z/Hydroxyacylglutathione hydrolase-like"/>
    <property type="match status" value="1"/>
</dbReference>
<organism evidence="2 3">
    <name type="scientific">Tamaricihabitans halophyticus</name>
    <dbReference type="NCBI Taxonomy" id="1262583"/>
    <lineage>
        <taxon>Bacteria</taxon>
        <taxon>Bacillati</taxon>
        <taxon>Actinomycetota</taxon>
        <taxon>Actinomycetes</taxon>
        <taxon>Pseudonocardiales</taxon>
        <taxon>Pseudonocardiaceae</taxon>
        <taxon>Tamaricihabitans</taxon>
    </lineage>
</organism>
<dbReference type="Proteomes" id="UP000294911">
    <property type="component" value="Unassembled WGS sequence"/>
</dbReference>
<gene>
    <name evidence="2" type="ORF">EV191_107168</name>
</gene>